<evidence type="ECO:0000256" key="3">
    <source>
        <dbReference type="ARBA" id="ARBA00022475"/>
    </source>
</evidence>
<dbReference type="SUPFAM" id="SSF81573">
    <property type="entry name" value="F1F0 ATP synthase subunit B, membrane domain"/>
    <property type="match status" value="1"/>
</dbReference>
<keyword evidence="6 13" id="KW-0375">Hydrogen ion transport</keyword>
<dbReference type="Proteomes" id="UP000824229">
    <property type="component" value="Unassembled WGS sequence"/>
</dbReference>
<comment type="function">
    <text evidence="13">Component of the F(0) channel, it forms part of the peripheral stalk, linking F(1) to F(0).</text>
</comment>
<dbReference type="Pfam" id="PF00430">
    <property type="entry name" value="ATP-synt_B"/>
    <property type="match status" value="1"/>
</dbReference>
<comment type="function">
    <text evidence="11 13">F(1)F(0) ATP synthase produces ATP from ADP in the presence of a proton or sodium gradient. F-type ATPases consist of two structural domains, F(1) containing the extramembraneous catalytic core and F(0) containing the membrane proton channel, linked together by a central stalk and a peripheral stalk. During catalysis, ATP synthesis in the catalytic domain of F(1) is coupled via a rotary mechanism of the central stalk subunits to proton translocation.</text>
</comment>
<evidence type="ECO:0000256" key="4">
    <source>
        <dbReference type="ARBA" id="ARBA00022547"/>
    </source>
</evidence>
<keyword evidence="2 13" id="KW-0813">Transport</keyword>
<dbReference type="Gene3D" id="6.10.250.1580">
    <property type="match status" value="1"/>
</dbReference>
<name>A0A9E2KDQ3_9FIRM</name>
<feature type="transmembrane region" description="Helical" evidence="13">
    <location>
        <begin position="6"/>
        <end position="27"/>
    </location>
</feature>
<feature type="coiled-coil region" evidence="15">
    <location>
        <begin position="45"/>
        <end position="112"/>
    </location>
</feature>
<accession>A0A9E2KDQ3</accession>
<evidence type="ECO:0000256" key="1">
    <source>
        <dbReference type="ARBA" id="ARBA00005513"/>
    </source>
</evidence>
<dbReference type="GO" id="GO:0012505">
    <property type="term" value="C:endomembrane system"/>
    <property type="evidence" value="ECO:0007669"/>
    <property type="project" value="UniProtKB-SubCell"/>
</dbReference>
<dbReference type="PANTHER" id="PTHR33445:SF1">
    <property type="entry name" value="ATP SYNTHASE SUBUNIT B"/>
    <property type="match status" value="1"/>
</dbReference>
<sequence length="161" mass="18431">MLVLDWNIIWTIVNITILYLLMKKFLFGPITEMMDKRTKTIEDSFEAAKNKNKEAEHLKMQYEEALSHAKIEAEEIVKEARERANDVYDRTVKAAENEASRVIENANKAIEVERKKTIEGIESEIIGLTMAAASKILEQNINEDMNKQLVDDFLAEVGATK</sequence>
<dbReference type="GO" id="GO:0045259">
    <property type="term" value="C:proton-transporting ATP synthase complex"/>
    <property type="evidence" value="ECO:0007669"/>
    <property type="project" value="UniProtKB-KW"/>
</dbReference>
<evidence type="ECO:0000256" key="11">
    <source>
        <dbReference type="ARBA" id="ARBA00025198"/>
    </source>
</evidence>
<keyword evidence="10 13" id="KW-0066">ATP synthesis</keyword>
<evidence type="ECO:0000256" key="2">
    <source>
        <dbReference type="ARBA" id="ARBA00022448"/>
    </source>
</evidence>
<dbReference type="NCBIfam" id="TIGR01144">
    <property type="entry name" value="ATP_synt_b"/>
    <property type="match status" value="1"/>
</dbReference>
<dbReference type="GO" id="GO:0046961">
    <property type="term" value="F:proton-transporting ATPase activity, rotational mechanism"/>
    <property type="evidence" value="ECO:0007669"/>
    <property type="project" value="TreeGrafter"/>
</dbReference>
<keyword evidence="5 13" id="KW-0812">Transmembrane</keyword>
<dbReference type="InterPro" id="IPR028987">
    <property type="entry name" value="ATP_synth_B-like_membr_sf"/>
</dbReference>
<organism evidence="16 17">
    <name type="scientific">Candidatus Cellulosilyticum pullistercoris</name>
    <dbReference type="NCBI Taxonomy" id="2838521"/>
    <lineage>
        <taxon>Bacteria</taxon>
        <taxon>Bacillati</taxon>
        <taxon>Bacillota</taxon>
        <taxon>Clostridia</taxon>
        <taxon>Lachnospirales</taxon>
        <taxon>Cellulosilyticaceae</taxon>
        <taxon>Cellulosilyticum</taxon>
    </lineage>
</organism>
<evidence type="ECO:0000313" key="17">
    <source>
        <dbReference type="Proteomes" id="UP000824229"/>
    </source>
</evidence>
<dbReference type="InterPro" id="IPR005864">
    <property type="entry name" value="ATP_synth_F0_bsu_bac"/>
</dbReference>
<dbReference type="EMBL" id="JAHLFQ010000205">
    <property type="protein sequence ID" value="MBU3804832.1"/>
    <property type="molecule type" value="Genomic_DNA"/>
</dbReference>
<evidence type="ECO:0000256" key="6">
    <source>
        <dbReference type="ARBA" id="ARBA00022781"/>
    </source>
</evidence>
<proteinExistence type="inferred from homology"/>
<evidence type="ECO:0000256" key="8">
    <source>
        <dbReference type="ARBA" id="ARBA00023065"/>
    </source>
</evidence>
<evidence type="ECO:0000256" key="7">
    <source>
        <dbReference type="ARBA" id="ARBA00022989"/>
    </source>
</evidence>
<dbReference type="PANTHER" id="PTHR33445">
    <property type="entry name" value="ATP SYNTHASE SUBUNIT B', CHLOROPLASTIC"/>
    <property type="match status" value="1"/>
</dbReference>
<reference evidence="16" key="2">
    <citation type="submission" date="2021-04" db="EMBL/GenBank/DDBJ databases">
        <authorList>
            <person name="Gilroy R."/>
        </authorList>
    </citation>
    <scope>NUCLEOTIDE SEQUENCE</scope>
    <source>
        <strain evidence="16">B5-657</strain>
    </source>
</reference>
<dbReference type="AlphaFoldDB" id="A0A9E2KDQ3"/>
<dbReference type="GO" id="GO:0046933">
    <property type="term" value="F:proton-transporting ATP synthase activity, rotational mechanism"/>
    <property type="evidence" value="ECO:0007669"/>
    <property type="project" value="UniProtKB-UniRule"/>
</dbReference>
<keyword evidence="8 13" id="KW-0406">Ion transport</keyword>
<dbReference type="GO" id="GO:0005886">
    <property type="term" value="C:plasma membrane"/>
    <property type="evidence" value="ECO:0007669"/>
    <property type="project" value="UniProtKB-SubCell"/>
</dbReference>
<keyword evidence="4 13" id="KW-0138">CF(0)</keyword>
<comment type="subunit">
    <text evidence="13">F-type ATPases have 2 components, F(1) - the catalytic core - and F(0) - the membrane proton channel. F(1) has five subunits: alpha(3), beta(3), gamma(1), delta(1), epsilon(1). F(0) has three main subunits: a(1), b(2) and c(10-14). The alpha and beta chains form an alternating ring which encloses part of the gamma chain. F(1) is attached to F(0) by a central stalk formed by the gamma and epsilon chains, while a peripheral stalk is formed by the delta and b chains.</text>
</comment>
<protein>
    <recommendedName>
        <fullName evidence="13">ATP synthase subunit b</fullName>
    </recommendedName>
    <alternativeName>
        <fullName evidence="13">ATP synthase F(0) sector subunit b</fullName>
    </alternativeName>
    <alternativeName>
        <fullName evidence="13">ATPase subunit I</fullName>
    </alternativeName>
    <alternativeName>
        <fullName evidence="13">F-type ATPase subunit b</fullName>
        <shortName evidence="13">F-ATPase subunit b</shortName>
    </alternativeName>
</protein>
<keyword evidence="9 13" id="KW-0472">Membrane</keyword>
<dbReference type="InterPro" id="IPR002146">
    <property type="entry name" value="ATP_synth_b/b'su_bac/chlpt"/>
</dbReference>
<comment type="subcellular location">
    <subcellularLocation>
        <location evidence="13">Cell membrane</location>
        <topology evidence="13">Single-pass membrane protein</topology>
    </subcellularLocation>
    <subcellularLocation>
        <location evidence="12">Endomembrane system</location>
        <topology evidence="12">Single-pass membrane protein</topology>
    </subcellularLocation>
</comment>
<keyword evidence="7 13" id="KW-1133">Transmembrane helix</keyword>
<evidence type="ECO:0000256" key="9">
    <source>
        <dbReference type="ARBA" id="ARBA00023136"/>
    </source>
</evidence>
<evidence type="ECO:0000256" key="5">
    <source>
        <dbReference type="ARBA" id="ARBA00022692"/>
    </source>
</evidence>
<reference evidence="16" key="1">
    <citation type="journal article" date="2021" name="PeerJ">
        <title>Extensive microbial diversity within the chicken gut microbiome revealed by metagenomics and culture.</title>
        <authorList>
            <person name="Gilroy R."/>
            <person name="Ravi A."/>
            <person name="Getino M."/>
            <person name="Pursley I."/>
            <person name="Horton D.L."/>
            <person name="Alikhan N.F."/>
            <person name="Baker D."/>
            <person name="Gharbi K."/>
            <person name="Hall N."/>
            <person name="Watson M."/>
            <person name="Adriaenssens E.M."/>
            <person name="Foster-Nyarko E."/>
            <person name="Jarju S."/>
            <person name="Secka A."/>
            <person name="Antonio M."/>
            <person name="Oren A."/>
            <person name="Chaudhuri R.R."/>
            <person name="La Ragione R."/>
            <person name="Hildebrand F."/>
            <person name="Pallen M.J."/>
        </authorList>
    </citation>
    <scope>NUCLEOTIDE SEQUENCE</scope>
    <source>
        <strain evidence="16">B5-657</strain>
    </source>
</reference>
<keyword evidence="15" id="KW-0175">Coiled coil</keyword>
<evidence type="ECO:0000313" key="16">
    <source>
        <dbReference type="EMBL" id="MBU3804832.1"/>
    </source>
</evidence>
<comment type="similarity">
    <text evidence="1 13 14">Belongs to the ATPase B chain family.</text>
</comment>
<evidence type="ECO:0000256" key="13">
    <source>
        <dbReference type="HAMAP-Rule" id="MF_01398"/>
    </source>
</evidence>
<comment type="caution">
    <text evidence="16">The sequence shown here is derived from an EMBL/GenBank/DDBJ whole genome shotgun (WGS) entry which is preliminary data.</text>
</comment>
<dbReference type="InterPro" id="IPR050059">
    <property type="entry name" value="ATP_synthase_B_chain"/>
</dbReference>
<evidence type="ECO:0000256" key="15">
    <source>
        <dbReference type="SAM" id="Coils"/>
    </source>
</evidence>
<evidence type="ECO:0000256" key="10">
    <source>
        <dbReference type="ARBA" id="ARBA00023310"/>
    </source>
</evidence>
<keyword evidence="3 13" id="KW-1003">Cell membrane</keyword>
<evidence type="ECO:0000256" key="12">
    <source>
        <dbReference type="ARBA" id="ARBA00037847"/>
    </source>
</evidence>
<dbReference type="CDD" id="cd06503">
    <property type="entry name" value="ATP-synt_Fo_b"/>
    <property type="match status" value="1"/>
</dbReference>
<evidence type="ECO:0000256" key="14">
    <source>
        <dbReference type="RuleBase" id="RU003848"/>
    </source>
</evidence>
<dbReference type="HAMAP" id="MF_01398">
    <property type="entry name" value="ATP_synth_b_bprime"/>
    <property type="match status" value="1"/>
</dbReference>
<gene>
    <name evidence="13 16" type="primary">atpF</name>
    <name evidence="16" type="ORF">H9872_08765</name>
</gene>